<dbReference type="OrthoDB" id="346743at2759"/>
<gene>
    <name evidence="1" type="ORF">PSON_ATCC_30995.1.T0240143</name>
</gene>
<evidence type="ECO:0000313" key="1">
    <source>
        <dbReference type="EMBL" id="CAD8068420.1"/>
    </source>
</evidence>
<proteinExistence type="predicted"/>
<comment type="caution">
    <text evidence="1">The sequence shown here is derived from an EMBL/GenBank/DDBJ whole genome shotgun (WGS) entry which is preliminary data.</text>
</comment>
<accession>A0A8S1LKK6</accession>
<evidence type="ECO:0000313" key="2">
    <source>
        <dbReference type="Proteomes" id="UP000692954"/>
    </source>
</evidence>
<sequence>MMELHINSSRTAIQKTFDVNKKLGWAKLITLNKVHPDIPKKELFRPLVILSPLFQLLELRFYNQLQKYMKAFETLNYIIEHIHAFRLVSSAYNPIKGDKIYEVLKFDRILQSDEADFFKALHSRILFITTYNKIQMFQFSQGVPQGSPITPALSYYIISKKRPNVIFR</sequence>
<evidence type="ECO:0008006" key="3">
    <source>
        <dbReference type="Google" id="ProtNLM"/>
    </source>
</evidence>
<keyword evidence="2" id="KW-1185">Reference proteome</keyword>
<reference evidence="1" key="1">
    <citation type="submission" date="2021-01" db="EMBL/GenBank/DDBJ databases">
        <authorList>
            <consortium name="Genoscope - CEA"/>
            <person name="William W."/>
        </authorList>
    </citation>
    <scope>NUCLEOTIDE SEQUENCE</scope>
</reference>
<protein>
    <recommendedName>
        <fullName evidence="3">Reverse transcriptase domain-containing protein</fullName>
    </recommendedName>
</protein>
<organism evidence="1 2">
    <name type="scientific">Paramecium sonneborni</name>
    <dbReference type="NCBI Taxonomy" id="65129"/>
    <lineage>
        <taxon>Eukaryota</taxon>
        <taxon>Sar</taxon>
        <taxon>Alveolata</taxon>
        <taxon>Ciliophora</taxon>
        <taxon>Intramacronucleata</taxon>
        <taxon>Oligohymenophorea</taxon>
        <taxon>Peniculida</taxon>
        <taxon>Parameciidae</taxon>
        <taxon>Paramecium</taxon>
    </lineage>
</organism>
<name>A0A8S1LKK6_9CILI</name>
<dbReference type="EMBL" id="CAJJDN010000024">
    <property type="protein sequence ID" value="CAD8068420.1"/>
    <property type="molecule type" value="Genomic_DNA"/>
</dbReference>
<dbReference type="AlphaFoldDB" id="A0A8S1LKK6"/>
<dbReference type="Proteomes" id="UP000692954">
    <property type="component" value="Unassembled WGS sequence"/>
</dbReference>